<dbReference type="PANTHER" id="PTHR34452">
    <property type="entry name" value="MYOSIN HEAVY CHAIN-RELATED PROTEIN"/>
    <property type="match status" value="1"/>
</dbReference>
<dbReference type="Proteomes" id="UP000682877">
    <property type="component" value="Chromosome 1"/>
</dbReference>
<name>A0A8S1ZQ15_ARAAE</name>
<dbReference type="PANTHER" id="PTHR34452:SF1">
    <property type="entry name" value="SPORULATION-SPECIFIC PROTEIN"/>
    <property type="match status" value="1"/>
</dbReference>
<sequence>MDANIKLLVDLDSVKSELKIERSLRNNLDRRVEELTSELDEKHLLLKNFDLQKSQVELLEKMAAELESAKSSQRLEYVRNAHRESSFIEELFQCLMAADVQLIFTKIESEICINDIGEQLSCCSNSHLDFKKKYTDVESFLNHCLVNETRYMDENNQLLISLEVLKSELESSMAKTSAFADRNDEMSVELEENATRDENAERSYSERSLCAPEDNAEAECNRAREKADYKAPLTPQQESLRIIFIKEQYETKLQELQYQLTMSKKHGDLVNREQREVACFDPTVRIISPWSKIQGAIQSSSVNGNRDQLPSGEARALDKSEESLALINDNFRAETLRSSMDHLNNEAKEELQSIFPLSQENFSFGNALERFLALEIEFAEALRGKKKATIHFQSSYLKQQTDDEAIFQNFKRQKQSN</sequence>
<keyword evidence="3" id="KW-1185">Reference proteome</keyword>
<accession>A0A8S1ZQ15</accession>
<dbReference type="AlphaFoldDB" id="A0A8S1ZQ15"/>
<dbReference type="EMBL" id="LR999451">
    <property type="protein sequence ID" value="CAE5959520.1"/>
    <property type="molecule type" value="Genomic_DNA"/>
</dbReference>
<gene>
    <name evidence="2" type="ORF">AARE701A_LOCUS3038</name>
</gene>
<evidence type="ECO:0000256" key="1">
    <source>
        <dbReference type="SAM" id="Coils"/>
    </source>
</evidence>
<feature type="coiled-coil region" evidence="1">
    <location>
        <begin position="18"/>
        <end position="76"/>
    </location>
</feature>
<organism evidence="2 3">
    <name type="scientific">Arabidopsis arenosa</name>
    <name type="common">Sand rock-cress</name>
    <name type="synonym">Cardaminopsis arenosa</name>
    <dbReference type="NCBI Taxonomy" id="38785"/>
    <lineage>
        <taxon>Eukaryota</taxon>
        <taxon>Viridiplantae</taxon>
        <taxon>Streptophyta</taxon>
        <taxon>Embryophyta</taxon>
        <taxon>Tracheophyta</taxon>
        <taxon>Spermatophyta</taxon>
        <taxon>Magnoliopsida</taxon>
        <taxon>eudicotyledons</taxon>
        <taxon>Gunneridae</taxon>
        <taxon>Pentapetalae</taxon>
        <taxon>rosids</taxon>
        <taxon>malvids</taxon>
        <taxon>Brassicales</taxon>
        <taxon>Brassicaceae</taxon>
        <taxon>Camelineae</taxon>
        <taxon>Arabidopsis</taxon>
    </lineage>
</organism>
<proteinExistence type="predicted"/>
<reference evidence="2" key="1">
    <citation type="submission" date="2021-01" db="EMBL/GenBank/DDBJ databases">
        <authorList>
            <person name="Bezrukov I."/>
        </authorList>
    </citation>
    <scope>NUCLEOTIDE SEQUENCE</scope>
</reference>
<evidence type="ECO:0000313" key="2">
    <source>
        <dbReference type="EMBL" id="CAE5959520.1"/>
    </source>
</evidence>
<protein>
    <submittedName>
        <fullName evidence="2">Uncharacterized protein</fullName>
    </submittedName>
</protein>
<keyword evidence="1" id="KW-0175">Coiled coil</keyword>
<evidence type="ECO:0000313" key="3">
    <source>
        <dbReference type="Proteomes" id="UP000682877"/>
    </source>
</evidence>